<evidence type="ECO:0000313" key="2">
    <source>
        <dbReference type="Proteomes" id="UP000824120"/>
    </source>
</evidence>
<keyword evidence="2" id="KW-1185">Reference proteome</keyword>
<organism evidence="1 2">
    <name type="scientific">Solanum commersonii</name>
    <name type="common">Commerson's wild potato</name>
    <name type="synonym">Commerson's nightshade</name>
    <dbReference type="NCBI Taxonomy" id="4109"/>
    <lineage>
        <taxon>Eukaryota</taxon>
        <taxon>Viridiplantae</taxon>
        <taxon>Streptophyta</taxon>
        <taxon>Embryophyta</taxon>
        <taxon>Tracheophyta</taxon>
        <taxon>Spermatophyta</taxon>
        <taxon>Magnoliopsida</taxon>
        <taxon>eudicotyledons</taxon>
        <taxon>Gunneridae</taxon>
        <taxon>Pentapetalae</taxon>
        <taxon>asterids</taxon>
        <taxon>lamiids</taxon>
        <taxon>Solanales</taxon>
        <taxon>Solanaceae</taxon>
        <taxon>Solanoideae</taxon>
        <taxon>Solaneae</taxon>
        <taxon>Solanum</taxon>
    </lineage>
</organism>
<feature type="non-terminal residue" evidence="1">
    <location>
        <position position="78"/>
    </location>
</feature>
<reference evidence="1 2" key="1">
    <citation type="submission" date="2020-09" db="EMBL/GenBank/DDBJ databases">
        <title>De no assembly of potato wild relative species, Solanum commersonii.</title>
        <authorList>
            <person name="Cho K."/>
        </authorList>
    </citation>
    <scope>NUCLEOTIDE SEQUENCE [LARGE SCALE GENOMIC DNA]</scope>
    <source>
        <strain evidence="1">LZ3.2</strain>
        <tissue evidence="1">Leaf</tissue>
    </source>
</reference>
<protein>
    <submittedName>
        <fullName evidence="1">Uncharacterized protein</fullName>
    </submittedName>
</protein>
<dbReference type="AlphaFoldDB" id="A0A9J5XCH7"/>
<proteinExistence type="predicted"/>
<evidence type="ECO:0000313" key="1">
    <source>
        <dbReference type="EMBL" id="KAG5586097.1"/>
    </source>
</evidence>
<sequence length="78" mass="8923">MIEREAGLSLYAISKGLKGKNKGENNKVENNGMITRTSLKRGDTRNIQSFKRKLGMKYVNYNINGKIWVFIQDHIHVG</sequence>
<name>A0A9J5XCH7_SOLCO</name>
<gene>
    <name evidence="1" type="ORF">H5410_046531</name>
</gene>
<comment type="caution">
    <text evidence="1">The sequence shown here is derived from an EMBL/GenBank/DDBJ whole genome shotgun (WGS) entry which is preliminary data.</text>
</comment>
<dbReference type="Proteomes" id="UP000824120">
    <property type="component" value="Chromosome 9"/>
</dbReference>
<dbReference type="EMBL" id="JACXVP010000009">
    <property type="protein sequence ID" value="KAG5586097.1"/>
    <property type="molecule type" value="Genomic_DNA"/>
</dbReference>
<accession>A0A9J5XCH7</accession>